<feature type="compositionally biased region" description="Low complexity" evidence="1">
    <location>
        <begin position="1"/>
        <end position="22"/>
    </location>
</feature>
<name>A0A7S0PPD3_9CHLO</name>
<organism evidence="2">
    <name type="scientific">Ostreococcus mediterraneus</name>
    <dbReference type="NCBI Taxonomy" id="1486918"/>
    <lineage>
        <taxon>Eukaryota</taxon>
        <taxon>Viridiplantae</taxon>
        <taxon>Chlorophyta</taxon>
        <taxon>Mamiellophyceae</taxon>
        <taxon>Mamiellales</taxon>
        <taxon>Bathycoccaceae</taxon>
        <taxon>Ostreococcus</taxon>
    </lineage>
</organism>
<dbReference type="AlphaFoldDB" id="A0A7S0PPD3"/>
<proteinExistence type="predicted"/>
<evidence type="ECO:0000313" key="2">
    <source>
        <dbReference type="EMBL" id="CAD8583882.1"/>
    </source>
</evidence>
<dbReference type="InterPro" id="IPR052851">
    <property type="entry name" value="GCD1_mitochondrial"/>
</dbReference>
<gene>
    <name evidence="2" type="ORF">OMED0929_LOCUS4625</name>
</gene>
<dbReference type="PANTHER" id="PTHR35476:SF3">
    <property type="entry name" value="SMALL RIBOSOMAL SUBUNIT PROTEIN MS75"/>
    <property type="match status" value="1"/>
</dbReference>
<evidence type="ECO:0000256" key="1">
    <source>
        <dbReference type="SAM" id="MobiDB-lite"/>
    </source>
</evidence>
<dbReference type="Pfam" id="PF12298">
    <property type="entry name" value="Bot1p"/>
    <property type="match status" value="1"/>
</dbReference>
<reference evidence="2" key="1">
    <citation type="submission" date="2021-01" db="EMBL/GenBank/DDBJ databases">
        <authorList>
            <person name="Corre E."/>
            <person name="Pelletier E."/>
            <person name="Niang G."/>
            <person name="Scheremetjew M."/>
            <person name="Finn R."/>
            <person name="Kale V."/>
            <person name="Holt S."/>
            <person name="Cochrane G."/>
            <person name="Meng A."/>
            <person name="Brown T."/>
            <person name="Cohen L."/>
        </authorList>
    </citation>
    <scope>NUCLEOTIDE SEQUENCE</scope>
    <source>
        <strain evidence="2">Clade-D-RCC2572</strain>
    </source>
</reference>
<sequence length="309" mass="34847">MLRAVAKAAASSTRRAAHASRATCPSDRLRALSTSADASTTATEGEGEGEGEDGPSAVNRKLTESARAVRKQSSAAIGQRRDTWGWLYDLTDSGETAERWVNGANARLSDRVKTAMYLMHKEDPETWTMSALATKYKIREQRVGAIVALKRSEERFVENNETLYHDLETLMEQSYGTVDVGTGERHVTDVPTTPMFQTVSEYERGRAARPKKFVEASELARREEKVLVREFFERLRYNTLETGTNLNRVSRRASAPRRPEGGYALHVTPLGDTPLEPYIANKDGTQRVLNDDEREYVRRRTPKPRRRIL</sequence>
<feature type="compositionally biased region" description="Low complexity" evidence="1">
    <location>
        <begin position="33"/>
        <end position="44"/>
    </location>
</feature>
<dbReference type="EMBL" id="HBEW01005511">
    <property type="protein sequence ID" value="CAD8583882.1"/>
    <property type="molecule type" value="Transcribed_RNA"/>
</dbReference>
<dbReference type="PANTHER" id="PTHR35476">
    <property type="entry name" value="MUCIN-LIKE PROTEIN"/>
    <property type="match status" value="1"/>
</dbReference>
<feature type="region of interest" description="Disordered" evidence="1">
    <location>
        <begin position="1"/>
        <end position="58"/>
    </location>
</feature>
<accession>A0A7S0PPD3</accession>
<protein>
    <submittedName>
        <fullName evidence="2">Uncharacterized protein</fullName>
    </submittedName>
</protein>
<feature type="region of interest" description="Disordered" evidence="1">
    <location>
        <begin position="249"/>
        <end position="269"/>
    </location>
</feature>